<evidence type="ECO:0000313" key="2">
    <source>
        <dbReference type="EnsemblPlants" id="KRH09451"/>
    </source>
</evidence>
<organism evidence="1">
    <name type="scientific">Glycine max</name>
    <name type="common">Soybean</name>
    <name type="synonym">Glycine hispida</name>
    <dbReference type="NCBI Taxonomy" id="3847"/>
    <lineage>
        <taxon>Eukaryota</taxon>
        <taxon>Viridiplantae</taxon>
        <taxon>Streptophyta</taxon>
        <taxon>Embryophyta</taxon>
        <taxon>Tracheophyta</taxon>
        <taxon>Spermatophyta</taxon>
        <taxon>Magnoliopsida</taxon>
        <taxon>eudicotyledons</taxon>
        <taxon>Gunneridae</taxon>
        <taxon>Pentapetalae</taxon>
        <taxon>rosids</taxon>
        <taxon>fabids</taxon>
        <taxon>Fabales</taxon>
        <taxon>Fabaceae</taxon>
        <taxon>Papilionoideae</taxon>
        <taxon>50 kb inversion clade</taxon>
        <taxon>NPAAA clade</taxon>
        <taxon>indigoferoid/millettioid clade</taxon>
        <taxon>Phaseoleae</taxon>
        <taxon>Glycine</taxon>
        <taxon>Glycine subgen. Soja</taxon>
    </lineage>
</organism>
<accession>A0A0R0G2X3</accession>
<protein>
    <submittedName>
        <fullName evidence="1 2">Uncharacterized protein</fullName>
    </submittedName>
</protein>
<evidence type="ECO:0000313" key="3">
    <source>
        <dbReference type="Proteomes" id="UP000008827"/>
    </source>
</evidence>
<keyword evidence="3" id="KW-1185">Reference proteome</keyword>
<proteinExistence type="predicted"/>
<reference evidence="1" key="3">
    <citation type="submission" date="2018-07" db="EMBL/GenBank/DDBJ databases">
        <title>WGS assembly of Glycine max.</title>
        <authorList>
            <person name="Schmutz J."/>
            <person name="Cannon S."/>
            <person name="Schlueter J."/>
            <person name="Ma J."/>
            <person name="Mitros T."/>
            <person name="Nelson W."/>
            <person name="Hyten D."/>
            <person name="Song Q."/>
            <person name="Thelen J."/>
            <person name="Cheng J."/>
            <person name="Xu D."/>
            <person name="Hellsten U."/>
            <person name="May G."/>
            <person name="Yu Y."/>
            <person name="Sakurai T."/>
            <person name="Umezawa T."/>
            <person name="Bhattacharyya M."/>
            <person name="Sandhu D."/>
            <person name="Valliyodan B."/>
            <person name="Lindquist E."/>
            <person name="Peto M."/>
            <person name="Grant D."/>
            <person name="Shu S."/>
            <person name="Goodstein D."/>
            <person name="Barry K."/>
            <person name="Futrell-Griggs M."/>
            <person name="Abernathy B."/>
            <person name="Du J."/>
            <person name="Tian Z."/>
            <person name="Zhu L."/>
            <person name="Gill N."/>
            <person name="Joshi T."/>
            <person name="Libault M."/>
            <person name="Sethuraman A."/>
            <person name="Zhang X."/>
            <person name="Shinozaki K."/>
            <person name="Nguyen H."/>
            <person name="Wing R."/>
            <person name="Cregan P."/>
            <person name="Specht J."/>
            <person name="Grimwood J."/>
            <person name="Rokhsar D."/>
            <person name="Stacey G."/>
            <person name="Shoemaker R."/>
            <person name="Jackson S."/>
        </authorList>
    </citation>
    <scope>NUCLEOTIDE SEQUENCE</scope>
    <source>
        <tissue evidence="1">Callus</tissue>
    </source>
</reference>
<dbReference type="Proteomes" id="UP000008827">
    <property type="component" value="Chromosome 16"/>
</dbReference>
<reference evidence="1 2" key="1">
    <citation type="journal article" date="2010" name="Nature">
        <title>Genome sequence of the palaeopolyploid soybean.</title>
        <authorList>
            <person name="Schmutz J."/>
            <person name="Cannon S.B."/>
            <person name="Schlueter J."/>
            <person name="Ma J."/>
            <person name="Mitros T."/>
            <person name="Nelson W."/>
            <person name="Hyten D.L."/>
            <person name="Song Q."/>
            <person name="Thelen J.J."/>
            <person name="Cheng J."/>
            <person name="Xu D."/>
            <person name="Hellsten U."/>
            <person name="May G.D."/>
            <person name="Yu Y."/>
            <person name="Sakurai T."/>
            <person name="Umezawa T."/>
            <person name="Bhattacharyya M.K."/>
            <person name="Sandhu D."/>
            <person name="Valliyodan B."/>
            <person name="Lindquist E."/>
            <person name="Peto M."/>
            <person name="Grant D."/>
            <person name="Shu S."/>
            <person name="Goodstein D."/>
            <person name="Barry K."/>
            <person name="Futrell-Griggs M."/>
            <person name="Abernathy B."/>
            <person name="Du J."/>
            <person name="Tian Z."/>
            <person name="Zhu L."/>
            <person name="Gill N."/>
            <person name="Joshi T."/>
            <person name="Libault M."/>
            <person name="Sethuraman A."/>
            <person name="Zhang X.-C."/>
            <person name="Shinozaki K."/>
            <person name="Nguyen H.T."/>
            <person name="Wing R.A."/>
            <person name="Cregan P."/>
            <person name="Specht J."/>
            <person name="Grimwood J."/>
            <person name="Rokhsar D."/>
            <person name="Stacey G."/>
            <person name="Shoemaker R.C."/>
            <person name="Jackson S.A."/>
        </authorList>
    </citation>
    <scope>NUCLEOTIDE SEQUENCE [LARGE SCALE GENOMIC DNA]</scope>
    <source>
        <strain evidence="2">cv. Williams 82</strain>
        <tissue evidence="1">Callus</tissue>
    </source>
</reference>
<dbReference type="Gramene" id="KRH09451">
    <property type="protein sequence ID" value="KRH09451"/>
    <property type="gene ID" value="GLYMA_16G216400"/>
</dbReference>
<dbReference type="AlphaFoldDB" id="A0A0R0G2X3"/>
<evidence type="ECO:0000313" key="1">
    <source>
        <dbReference type="EMBL" id="KRH09451.1"/>
    </source>
</evidence>
<sequence length="119" mass="14260">MGMKQKEKVEIVLINERRKERKSEFNRITCFRCVTSFKFMLKRCQPFSSNHEWKEGRKKCGMEEKNPSIQVMSLSTVKRPSLHWEQQSVHHYLPSYIIIKHHLAYAPLRTRLVKDSILN</sequence>
<name>A0A0R0G2X3_SOYBN</name>
<dbReference type="EnsemblPlants" id="KRH09451">
    <property type="protein sequence ID" value="KRH09451"/>
    <property type="gene ID" value="GLYMA_16G216400"/>
</dbReference>
<dbReference type="EMBL" id="CM000849">
    <property type="protein sequence ID" value="KRH09451.1"/>
    <property type="molecule type" value="Genomic_DNA"/>
</dbReference>
<dbReference type="InParanoid" id="A0A0R0G2X3"/>
<reference evidence="2" key="2">
    <citation type="submission" date="2018-02" db="UniProtKB">
        <authorList>
            <consortium name="EnsemblPlants"/>
        </authorList>
    </citation>
    <scope>IDENTIFICATION</scope>
    <source>
        <strain evidence="2">Williams 82</strain>
    </source>
</reference>
<gene>
    <name evidence="1" type="ORF">GLYMA_16G216400</name>
</gene>